<protein>
    <submittedName>
        <fullName evidence="1">Uncharacterized protein</fullName>
    </submittedName>
</protein>
<dbReference type="EMBL" id="VIKR01000002">
    <property type="protein sequence ID" value="TQV75165.1"/>
    <property type="molecule type" value="Genomic_DNA"/>
</dbReference>
<proteinExistence type="predicted"/>
<dbReference type="RefSeq" id="WP_142941782.1">
    <property type="nucleotide sequence ID" value="NZ_VIKR01000002.1"/>
</dbReference>
<sequence>MAALDTDTGVITELLDRFNHLHLPRVMEIKDRLDEGQLLLETDIEFLTVVLTDSQNMRGYIERNPDFKPLAAKISHFYYQIIEIATENEHQGKYADY</sequence>
<dbReference type="OrthoDB" id="6025396at2"/>
<gene>
    <name evidence="1" type="ORF">FLL45_09510</name>
</gene>
<name>A0A545TD72_9GAMM</name>
<dbReference type="Proteomes" id="UP000317839">
    <property type="component" value="Unassembled WGS sequence"/>
</dbReference>
<accession>A0A545TD72</accession>
<keyword evidence="2" id="KW-1185">Reference proteome</keyword>
<comment type="caution">
    <text evidence="1">The sequence shown here is derived from an EMBL/GenBank/DDBJ whole genome shotgun (WGS) entry which is preliminary data.</text>
</comment>
<evidence type="ECO:0000313" key="2">
    <source>
        <dbReference type="Proteomes" id="UP000317839"/>
    </source>
</evidence>
<dbReference type="AlphaFoldDB" id="A0A545TD72"/>
<organism evidence="1 2">
    <name type="scientific">Aliikangiella marina</name>
    <dbReference type="NCBI Taxonomy" id="1712262"/>
    <lineage>
        <taxon>Bacteria</taxon>
        <taxon>Pseudomonadati</taxon>
        <taxon>Pseudomonadota</taxon>
        <taxon>Gammaproteobacteria</taxon>
        <taxon>Oceanospirillales</taxon>
        <taxon>Pleioneaceae</taxon>
        <taxon>Aliikangiella</taxon>
    </lineage>
</organism>
<reference evidence="1 2" key="1">
    <citation type="submission" date="2019-06" db="EMBL/GenBank/DDBJ databases">
        <title>Draft genome of Aliikangiella marina GYP-15.</title>
        <authorList>
            <person name="Wang G."/>
        </authorList>
    </citation>
    <scope>NUCLEOTIDE SEQUENCE [LARGE SCALE GENOMIC DNA]</scope>
    <source>
        <strain evidence="1 2">GYP-15</strain>
    </source>
</reference>
<evidence type="ECO:0000313" key="1">
    <source>
        <dbReference type="EMBL" id="TQV75165.1"/>
    </source>
</evidence>